<sequence>MVKKIGLALFYLVIAGLIYKYGESILAWFRETDSAFQVIGMATLMALFPMIPYPVVGGLIGAAFGPVTGGLMIWTGSTAASLIMFLFVRYGYQDWGKKALMKARRLEKMTVLFEQNAFLFILFARMVPTIPSIIVNVYSALSRVSFGVYALSSSLGKIPAMLLFVLIGDSLLTEPRNVFITIIIYGLFLAVTIYAYRAWKSKHVSPAS</sequence>
<feature type="transmembrane region" description="Helical" evidence="6">
    <location>
        <begin position="34"/>
        <end position="51"/>
    </location>
</feature>
<dbReference type="GO" id="GO:0005886">
    <property type="term" value="C:plasma membrane"/>
    <property type="evidence" value="ECO:0007669"/>
    <property type="project" value="UniProtKB-SubCell"/>
</dbReference>
<reference evidence="8 9" key="1">
    <citation type="submission" date="2019-05" db="EMBL/GenBank/DDBJ databases">
        <authorList>
            <person name="Chen C."/>
        </authorList>
    </citation>
    <scope>NUCLEOTIDE SEQUENCE [LARGE SCALE GENOMIC DNA]</scope>
    <source>
        <strain evidence="8 9">HB172198</strain>
    </source>
</reference>
<feature type="transmembrane region" description="Helical" evidence="6">
    <location>
        <begin position="6"/>
        <end position="22"/>
    </location>
</feature>
<gene>
    <name evidence="8" type="ORF">E6C60_0847</name>
</gene>
<dbReference type="InterPro" id="IPR015414">
    <property type="entry name" value="TMEM64"/>
</dbReference>
<dbReference type="AlphaFoldDB" id="A0A4P8XH05"/>
<evidence type="ECO:0000256" key="6">
    <source>
        <dbReference type="RuleBase" id="RU366058"/>
    </source>
</evidence>
<evidence type="ECO:0000256" key="1">
    <source>
        <dbReference type="ARBA" id="ARBA00004651"/>
    </source>
</evidence>
<comment type="similarity">
    <text evidence="6">Belongs to the TVP38/TMEM64 family.</text>
</comment>
<dbReference type="PANTHER" id="PTHR12677">
    <property type="entry name" value="GOLGI APPARATUS MEMBRANE PROTEIN TVP38-RELATED"/>
    <property type="match status" value="1"/>
</dbReference>
<keyword evidence="5 6" id="KW-0472">Membrane</keyword>
<feature type="transmembrane region" description="Helical" evidence="6">
    <location>
        <begin position="178"/>
        <end position="196"/>
    </location>
</feature>
<evidence type="ECO:0000259" key="7">
    <source>
        <dbReference type="Pfam" id="PF09335"/>
    </source>
</evidence>
<evidence type="ECO:0000256" key="2">
    <source>
        <dbReference type="ARBA" id="ARBA00022475"/>
    </source>
</evidence>
<dbReference type="Proteomes" id="UP000300879">
    <property type="component" value="Chromosome"/>
</dbReference>
<evidence type="ECO:0000313" key="8">
    <source>
        <dbReference type="EMBL" id="QCT01568.1"/>
    </source>
</evidence>
<organism evidence="8 9">
    <name type="scientific">Paenibacillus algicola</name>
    <dbReference type="NCBI Taxonomy" id="2565926"/>
    <lineage>
        <taxon>Bacteria</taxon>
        <taxon>Bacillati</taxon>
        <taxon>Bacillota</taxon>
        <taxon>Bacilli</taxon>
        <taxon>Bacillales</taxon>
        <taxon>Paenibacillaceae</taxon>
        <taxon>Paenibacillus</taxon>
    </lineage>
</organism>
<name>A0A4P8XH05_9BACL</name>
<dbReference type="Pfam" id="PF09335">
    <property type="entry name" value="VTT_dom"/>
    <property type="match status" value="1"/>
</dbReference>
<feature type="transmembrane region" description="Helical" evidence="6">
    <location>
        <begin position="71"/>
        <end position="92"/>
    </location>
</feature>
<evidence type="ECO:0000256" key="5">
    <source>
        <dbReference type="ARBA" id="ARBA00023136"/>
    </source>
</evidence>
<protein>
    <recommendedName>
        <fullName evidence="6">TVP38/TMEM64 family membrane protein</fullName>
    </recommendedName>
</protein>
<dbReference type="InterPro" id="IPR032816">
    <property type="entry name" value="VTT_dom"/>
</dbReference>
<dbReference type="KEGG" id="palo:E6C60_0847"/>
<accession>A0A4P8XH05</accession>
<feature type="transmembrane region" description="Helical" evidence="6">
    <location>
        <begin position="113"/>
        <end position="134"/>
    </location>
</feature>
<keyword evidence="4 6" id="KW-1133">Transmembrane helix</keyword>
<evidence type="ECO:0000256" key="4">
    <source>
        <dbReference type="ARBA" id="ARBA00022989"/>
    </source>
</evidence>
<evidence type="ECO:0000256" key="3">
    <source>
        <dbReference type="ARBA" id="ARBA00022692"/>
    </source>
</evidence>
<dbReference type="OrthoDB" id="2381682at2"/>
<keyword evidence="3 6" id="KW-0812">Transmembrane</keyword>
<comment type="subcellular location">
    <subcellularLocation>
        <location evidence="1 6">Cell membrane</location>
        <topology evidence="1 6">Multi-pass membrane protein</topology>
    </subcellularLocation>
</comment>
<proteinExistence type="inferred from homology"/>
<feature type="domain" description="VTT" evidence="7">
    <location>
        <begin position="51"/>
        <end position="169"/>
    </location>
</feature>
<keyword evidence="9" id="KW-1185">Reference proteome</keyword>
<evidence type="ECO:0000313" key="9">
    <source>
        <dbReference type="Proteomes" id="UP000300879"/>
    </source>
</evidence>
<dbReference type="EMBL" id="CP040396">
    <property type="protein sequence ID" value="QCT01568.1"/>
    <property type="molecule type" value="Genomic_DNA"/>
</dbReference>
<keyword evidence="2 6" id="KW-1003">Cell membrane</keyword>
<dbReference type="PANTHER" id="PTHR12677:SF59">
    <property type="entry name" value="GOLGI APPARATUS MEMBRANE PROTEIN TVP38-RELATED"/>
    <property type="match status" value="1"/>
</dbReference>
<dbReference type="RefSeq" id="WP_138224685.1">
    <property type="nucleotide sequence ID" value="NZ_CP040396.1"/>
</dbReference>
<feature type="transmembrane region" description="Helical" evidence="6">
    <location>
        <begin position="146"/>
        <end position="166"/>
    </location>
</feature>